<dbReference type="AlphaFoldDB" id="A0A9P5ZGT5"/>
<feature type="region of interest" description="Disordered" evidence="1">
    <location>
        <begin position="116"/>
        <end position="150"/>
    </location>
</feature>
<protein>
    <submittedName>
        <fullName evidence="2">Uncharacterized protein</fullName>
    </submittedName>
</protein>
<feature type="compositionally biased region" description="Polar residues" evidence="1">
    <location>
        <begin position="72"/>
        <end position="85"/>
    </location>
</feature>
<proteinExistence type="predicted"/>
<feature type="compositionally biased region" description="Polar residues" evidence="1">
    <location>
        <begin position="126"/>
        <end position="135"/>
    </location>
</feature>
<name>A0A9P5ZGT5_PLEER</name>
<dbReference type="EMBL" id="MU154750">
    <property type="protein sequence ID" value="KAF9487788.1"/>
    <property type="molecule type" value="Genomic_DNA"/>
</dbReference>
<feature type="region of interest" description="Disordered" evidence="1">
    <location>
        <begin position="37"/>
        <end position="85"/>
    </location>
</feature>
<reference evidence="2" key="1">
    <citation type="submission" date="2020-11" db="EMBL/GenBank/DDBJ databases">
        <authorList>
            <consortium name="DOE Joint Genome Institute"/>
            <person name="Ahrendt S."/>
            <person name="Riley R."/>
            <person name="Andreopoulos W."/>
            <person name="Labutti K."/>
            <person name="Pangilinan J."/>
            <person name="Ruiz-Duenas F.J."/>
            <person name="Barrasa J.M."/>
            <person name="Sanchez-Garcia M."/>
            <person name="Camarero S."/>
            <person name="Miyauchi S."/>
            <person name="Serrano A."/>
            <person name="Linde D."/>
            <person name="Babiker R."/>
            <person name="Drula E."/>
            <person name="Ayuso-Fernandez I."/>
            <person name="Pacheco R."/>
            <person name="Padilla G."/>
            <person name="Ferreira P."/>
            <person name="Barriuso J."/>
            <person name="Kellner H."/>
            <person name="Castanera R."/>
            <person name="Alfaro M."/>
            <person name="Ramirez L."/>
            <person name="Pisabarro A.G."/>
            <person name="Kuo A."/>
            <person name="Tritt A."/>
            <person name="Lipzen A."/>
            <person name="He G."/>
            <person name="Yan M."/>
            <person name="Ng V."/>
            <person name="Cullen D."/>
            <person name="Martin F."/>
            <person name="Rosso M.-N."/>
            <person name="Henrissat B."/>
            <person name="Hibbett D."/>
            <person name="Martinez A.T."/>
            <person name="Grigoriev I.V."/>
        </authorList>
    </citation>
    <scope>NUCLEOTIDE SEQUENCE</scope>
    <source>
        <strain evidence="2">ATCC 90797</strain>
    </source>
</reference>
<keyword evidence="3" id="KW-1185">Reference proteome</keyword>
<gene>
    <name evidence="2" type="ORF">BDN71DRAFT_1513628</name>
</gene>
<sequence>MPSRKPRKAPPAPVVHPNGALETVFSVAKDPASVVDDNDVADLGKQGNSNSSCPGALPSSPPRRTTVEEVNDNNNPFITHGNHQSSCAVSPTPFRLPHVNFAEEHNEVISLLTSNEFPDTPAPNRLATQTATGSSRAPPMQTPAHSHGMP</sequence>
<evidence type="ECO:0000256" key="1">
    <source>
        <dbReference type="SAM" id="MobiDB-lite"/>
    </source>
</evidence>
<organism evidence="2 3">
    <name type="scientific">Pleurotus eryngii</name>
    <name type="common">Boletus of the steppes</name>
    <dbReference type="NCBI Taxonomy" id="5323"/>
    <lineage>
        <taxon>Eukaryota</taxon>
        <taxon>Fungi</taxon>
        <taxon>Dikarya</taxon>
        <taxon>Basidiomycota</taxon>
        <taxon>Agaricomycotina</taxon>
        <taxon>Agaricomycetes</taxon>
        <taxon>Agaricomycetidae</taxon>
        <taxon>Agaricales</taxon>
        <taxon>Pleurotineae</taxon>
        <taxon>Pleurotaceae</taxon>
        <taxon>Pleurotus</taxon>
    </lineage>
</organism>
<evidence type="ECO:0000313" key="2">
    <source>
        <dbReference type="EMBL" id="KAF9487788.1"/>
    </source>
</evidence>
<comment type="caution">
    <text evidence="2">The sequence shown here is derived from an EMBL/GenBank/DDBJ whole genome shotgun (WGS) entry which is preliminary data.</text>
</comment>
<evidence type="ECO:0000313" key="3">
    <source>
        <dbReference type="Proteomes" id="UP000807025"/>
    </source>
</evidence>
<accession>A0A9P5ZGT5</accession>
<dbReference type="Proteomes" id="UP000807025">
    <property type="component" value="Unassembled WGS sequence"/>
</dbReference>